<protein>
    <submittedName>
        <fullName evidence="1">HesB/YadR/YfhF family protein</fullName>
    </submittedName>
</protein>
<reference evidence="1 2" key="1">
    <citation type="journal article" date="2018" name="Front. Microbiol.">
        <title>Description and Comparative Genomics of Macrococcus caseolyticus subsp. hominis subsp. nov., Macrococcus goetzii sp. nov., Macrococcus epidermidis sp. nov., and Macrococcus bohemicus sp. nov., Novel Macrococci From Human Clinical Material With Virulence Potential and Suspected Uptake of Foreign DNA by Natural Transformation.</title>
        <authorList>
            <person name="Maslanova I."/>
            <person name="Wertheimer Z."/>
            <person name="Sedlacek I."/>
            <person name="Svec P."/>
            <person name="Indrakova A."/>
            <person name="Kovarovic V."/>
            <person name="Schumann P."/>
            <person name="Sproer C."/>
            <person name="Kralova S."/>
            <person name="Sedo O."/>
            <person name="Kristofova L."/>
            <person name="Vrbovska V."/>
            <person name="Fuzik T."/>
            <person name="Petras P."/>
            <person name="Zdrahal Z."/>
            <person name="Ruzickova V."/>
            <person name="Doskar J."/>
            <person name="Pantucek R."/>
        </authorList>
    </citation>
    <scope>NUCLEOTIDE SEQUENCE [LARGE SCALE GENOMIC DNA]</scope>
    <source>
        <strain evidence="1 2">01/688</strain>
    </source>
</reference>
<evidence type="ECO:0000313" key="2">
    <source>
        <dbReference type="Proteomes" id="UP000249808"/>
    </source>
</evidence>
<proteinExistence type="predicted"/>
<gene>
    <name evidence="1" type="ORF">BHU61_08115</name>
</gene>
<comment type="caution">
    <text evidence="1">The sequence shown here is derived from an EMBL/GenBank/DDBJ whole genome shotgun (WGS) entry which is preliminary data.</text>
</comment>
<dbReference type="RefSeq" id="WP_111716040.1">
    <property type="nucleotide sequence ID" value="NZ_CP073819.1"/>
</dbReference>
<name>A0A327ZUJ2_9STAP</name>
<accession>A0A327ZUJ2</accession>
<dbReference type="EMBL" id="PZJH01000003">
    <property type="protein sequence ID" value="RAK44668.1"/>
    <property type="molecule type" value="Genomic_DNA"/>
</dbReference>
<dbReference type="AlphaFoldDB" id="A0A327ZUJ2"/>
<dbReference type="SUPFAM" id="SSF89360">
    <property type="entry name" value="HesB-like domain"/>
    <property type="match status" value="1"/>
</dbReference>
<dbReference type="InterPro" id="IPR035903">
    <property type="entry name" value="HesB-like_dom_sf"/>
</dbReference>
<dbReference type="Proteomes" id="UP000249808">
    <property type="component" value="Unassembled WGS sequence"/>
</dbReference>
<evidence type="ECO:0000313" key="1">
    <source>
        <dbReference type="EMBL" id="RAK44668.1"/>
    </source>
</evidence>
<keyword evidence="2" id="KW-1185">Reference proteome</keyword>
<sequence>MNIYISDKALQWFKDEVGLEAGQAVKFYAKIYGSSKIQESHSLAFNVDPDYDKAIAKVEADGIIFYVNEMDEWFFKDYDLYIEYDEKLQEVAYDYKK</sequence>
<organism evidence="1 2">
    <name type="scientific">Macrococcus epidermidis</name>
    <dbReference type="NCBI Taxonomy" id="1902580"/>
    <lineage>
        <taxon>Bacteria</taxon>
        <taxon>Bacillati</taxon>
        <taxon>Bacillota</taxon>
        <taxon>Bacilli</taxon>
        <taxon>Bacillales</taxon>
        <taxon>Staphylococcaceae</taxon>
        <taxon>Macrococcus</taxon>
    </lineage>
</organism>